<proteinExistence type="predicted"/>
<dbReference type="AlphaFoldDB" id="A0A2P2MFM4"/>
<name>A0A2P2MFM4_RHIMU</name>
<accession>A0A2P2MFM4</accession>
<sequence length="64" mass="7483">MRASFISAKIHSTHPMSQICLLQQIPQLSISFMIKRAFHHDVGKWTPFLDLRTYSLLQLLIFLL</sequence>
<dbReference type="EMBL" id="GGEC01048571">
    <property type="protein sequence ID" value="MBX29055.1"/>
    <property type="molecule type" value="Transcribed_RNA"/>
</dbReference>
<organism evidence="1">
    <name type="scientific">Rhizophora mucronata</name>
    <name type="common">Asiatic mangrove</name>
    <dbReference type="NCBI Taxonomy" id="61149"/>
    <lineage>
        <taxon>Eukaryota</taxon>
        <taxon>Viridiplantae</taxon>
        <taxon>Streptophyta</taxon>
        <taxon>Embryophyta</taxon>
        <taxon>Tracheophyta</taxon>
        <taxon>Spermatophyta</taxon>
        <taxon>Magnoliopsida</taxon>
        <taxon>eudicotyledons</taxon>
        <taxon>Gunneridae</taxon>
        <taxon>Pentapetalae</taxon>
        <taxon>rosids</taxon>
        <taxon>fabids</taxon>
        <taxon>Malpighiales</taxon>
        <taxon>Rhizophoraceae</taxon>
        <taxon>Rhizophora</taxon>
    </lineage>
</organism>
<protein>
    <submittedName>
        <fullName evidence="1">Uncharacterized protein MANES_07G058100</fullName>
    </submittedName>
</protein>
<reference evidence="1" key="1">
    <citation type="submission" date="2018-02" db="EMBL/GenBank/DDBJ databases">
        <title>Rhizophora mucronata_Transcriptome.</title>
        <authorList>
            <person name="Meera S.P."/>
            <person name="Sreeshan A."/>
            <person name="Augustine A."/>
        </authorList>
    </citation>
    <scope>NUCLEOTIDE SEQUENCE</scope>
    <source>
        <tissue evidence="1">Leaf</tissue>
    </source>
</reference>
<evidence type="ECO:0000313" key="1">
    <source>
        <dbReference type="EMBL" id="MBX29055.1"/>
    </source>
</evidence>